<reference evidence="1" key="2">
    <citation type="submission" date="2023-06" db="EMBL/GenBank/DDBJ databases">
        <authorList>
            <person name="Ma L."/>
            <person name="Liu K.-W."/>
            <person name="Li Z."/>
            <person name="Hsiao Y.-Y."/>
            <person name="Qi Y."/>
            <person name="Fu T."/>
            <person name="Tang G."/>
            <person name="Zhang D."/>
            <person name="Sun W.-H."/>
            <person name="Liu D.-K."/>
            <person name="Li Y."/>
            <person name="Chen G.-Z."/>
            <person name="Liu X.-D."/>
            <person name="Liao X.-Y."/>
            <person name="Jiang Y.-T."/>
            <person name="Yu X."/>
            <person name="Hao Y."/>
            <person name="Huang J."/>
            <person name="Zhao X.-W."/>
            <person name="Ke S."/>
            <person name="Chen Y.-Y."/>
            <person name="Wu W.-L."/>
            <person name="Hsu J.-L."/>
            <person name="Lin Y.-F."/>
            <person name="Huang M.-D."/>
            <person name="Li C.-Y."/>
            <person name="Huang L."/>
            <person name="Wang Z.-W."/>
            <person name="Zhao X."/>
            <person name="Zhong W.-Y."/>
            <person name="Peng D.-H."/>
            <person name="Ahmad S."/>
            <person name="Lan S."/>
            <person name="Zhang J.-S."/>
            <person name="Tsai W.-C."/>
            <person name="Van De Peer Y."/>
            <person name="Liu Z.-J."/>
        </authorList>
    </citation>
    <scope>NUCLEOTIDE SEQUENCE</scope>
    <source>
        <strain evidence="1">CP</strain>
        <tissue evidence="1">Leaves</tissue>
    </source>
</reference>
<accession>A0AAV9E8V7</accession>
<evidence type="ECO:0000313" key="2">
    <source>
        <dbReference type="Proteomes" id="UP001180020"/>
    </source>
</evidence>
<name>A0AAV9E8V7_ACOCL</name>
<comment type="caution">
    <text evidence="1">The sequence shown here is derived from an EMBL/GenBank/DDBJ whole genome shotgun (WGS) entry which is preliminary data.</text>
</comment>
<sequence length="87" mass="9975">MQKNLNGQRGKKEVPKKGRCVLILLDYFKLLLRQSCIGVIRRVRSEQKTFQKTSTITRPLEDVLSSTDLETEVSHMLICAAHNGFTR</sequence>
<dbReference type="EMBL" id="JAUJYO010000008">
    <property type="protein sequence ID" value="KAK1309880.1"/>
    <property type="molecule type" value="Genomic_DNA"/>
</dbReference>
<organism evidence="1 2">
    <name type="scientific">Acorus calamus</name>
    <name type="common">Sweet flag</name>
    <dbReference type="NCBI Taxonomy" id="4465"/>
    <lineage>
        <taxon>Eukaryota</taxon>
        <taxon>Viridiplantae</taxon>
        <taxon>Streptophyta</taxon>
        <taxon>Embryophyta</taxon>
        <taxon>Tracheophyta</taxon>
        <taxon>Spermatophyta</taxon>
        <taxon>Magnoliopsida</taxon>
        <taxon>Liliopsida</taxon>
        <taxon>Acoraceae</taxon>
        <taxon>Acorus</taxon>
    </lineage>
</organism>
<reference evidence="1" key="1">
    <citation type="journal article" date="2023" name="Nat. Commun.">
        <title>Diploid and tetraploid genomes of Acorus and the evolution of monocots.</title>
        <authorList>
            <person name="Ma L."/>
            <person name="Liu K.W."/>
            <person name="Li Z."/>
            <person name="Hsiao Y.Y."/>
            <person name="Qi Y."/>
            <person name="Fu T."/>
            <person name="Tang G.D."/>
            <person name="Zhang D."/>
            <person name="Sun W.H."/>
            <person name="Liu D.K."/>
            <person name="Li Y."/>
            <person name="Chen G.Z."/>
            <person name="Liu X.D."/>
            <person name="Liao X.Y."/>
            <person name="Jiang Y.T."/>
            <person name="Yu X."/>
            <person name="Hao Y."/>
            <person name="Huang J."/>
            <person name="Zhao X.W."/>
            <person name="Ke S."/>
            <person name="Chen Y.Y."/>
            <person name="Wu W.L."/>
            <person name="Hsu J.L."/>
            <person name="Lin Y.F."/>
            <person name="Huang M.D."/>
            <person name="Li C.Y."/>
            <person name="Huang L."/>
            <person name="Wang Z.W."/>
            <person name="Zhao X."/>
            <person name="Zhong W.Y."/>
            <person name="Peng D.H."/>
            <person name="Ahmad S."/>
            <person name="Lan S."/>
            <person name="Zhang J.S."/>
            <person name="Tsai W.C."/>
            <person name="Van de Peer Y."/>
            <person name="Liu Z.J."/>
        </authorList>
    </citation>
    <scope>NUCLEOTIDE SEQUENCE</scope>
    <source>
        <strain evidence="1">CP</strain>
    </source>
</reference>
<proteinExistence type="predicted"/>
<gene>
    <name evidence="1" type="ORF">QJS10_CPA08g00565</name>
</gene>
<dbReference type="AlphaFoldDB" id="A0AAV9E8V7"/>
<protein>
    <submittedName>
        <fullName evidence="1">Uncharacterized protein</fullName>
    </submittedName>
</protein>
<evidence type="ECO:0000313" key="1">
    <source>
        <dbReference type="EMBL" id="KAK1309880.1"/>
    </source>
</evidence>
<dbReference type="Proteomes" id="UP001180020">
    <property type="component" value="Unassembled WGS sequence"/>
</dbReference>
<keyword evidence="2" id="KW-1185">Reference proteome</keyword>